<organism evidence="1 2">
    <name type="scientific">Puccinia triticina</name>
    <dbReference type="NCBI Taxonomy" id="208348"/>
    <lineage>
        <taxon>Eukaryota</taxon>
        <taxon>Fungi</taxon>
        <taxon>Dikarya</taxon>
        <taxon>Basidiomycota</taxon>
        <taxon>Pucciniomycotina</taxon>
        <taxon>Pucciniomycetes</taxon>
        <taxon>Pucciniales</taxon>
        <taxon>Pucciniaceae</taxon>
        <taxon>Puccinia</taxon>
    </lineage>
</organism>
<dbReference type="EMBL" id="CP110434">
    <property type="protein sequence ID" value="WAQ91560.1"/>
    <property type="molecule type" value="Genomic_DNA"/>
</dbReference>
<dbReference type="GeneID" id="77804056"/>
<reference evidence="1" key="1">
    <citation type="submission" date="2022-10" db="EMBL/GenBank/DDBJ databases">
        <title>Puccinia triticina Genome sequencing and assembly.</title>
        <authorList>
            <person name="Li C."/>
        </authorList>
    </citation>
    <scope>NUCLEOTIDE SEQUENCE</scope>
    <source>
        <strain evidence="1">Pt15</strain>
    </source>
</reference>
<evidence type="ECO:0000313" key="1">
    <source>
        <dbReference type="EMBL" id="WAQ91560.1"/>
    </source>
</evidence>
<proteinExistence type="predicted"/>
<dbReference type="RefSeq" id="XP_053027115.1">
    <property type="nucleotide sequence ID" value="XM_053163161.1"/>
</dbReference>
<sequence>MQHLPGIVDPAWADGYHAAAYSPSSTEASREMSRYDLPQLEIDRRADIWAQMGGSDSVSHHASKEDKFRDTKMINKIRDLLIDDRLELGRLGLPDSHPANNMKPAFGLLHDFYDAKLGPLVGKDLDEGLHMFDAELARKQEGADHLETLRGILDTERDGESLRNAEFILVRDALYALHLLYKHQLITVEQVRNFFKADGIIKSLGRHLVDCYGEYYPHFSNFKNFLPDMDFLKADSKSVELHWWLNLIDRTTRGKILLRSMQKLFANMAPQRVVGEDISSVKWGVFLDEGFYQTFEWKGSTINPHGNQLDRLKEYVITISEATSTTNSLEEVLSNFWIRNVIFKYNANHIPRSLSKSRPGEPGARIMRQHELAKKILQIHVARNRFFEHEWWFDSTSPIIHLQSKKWIGRVEQKKHKAPEEYNQLKAQCQVLLETSASDQELGRCGMGFVVQGLSDANTIRNGWLNQITTHTRPSLTDNSPSKRDKLKGKLDTLRGHYGDKVARVRARVTGAKEK</sequence>
<keyword evidence="2" id="KW-1185">Reference proteome</keyword>
<gene>
    <name evidence="1" type="ORF">PtA15_14A444</name>
</gene>
<protein>
    <submittedName>
        <fullName evidence="1">Uncharacterized protein</fullName>
    </submittedName>
</protein>
<dbReference type="Proteomes" id="UP001164743">
    <property type="component" value="Chromosome 14A"/>
</dbReference>
<evidence type="ECO:0000313" key="2">
    <source>
        <dbReference type="Proteomes" id="UP001164743"/>
    </source>
</evidence>
<accession>A0ABY7D3U8</accession>
<name>A0ABY7D3U8_9BASI</name>